<keyword evidence="4" id="KW-1185">Reference proteome</keyword>
<dbReference type="OrthoDB" id="9807959at2"/>
<dbReference type="Gene3D" id="3.30.160.250">
    <property type="match status" value="1"/>
</dbReference>
<dbReference type="EMBL" id="LVYV01000015">
    <property type="protein sequence ID" value="KZD22752.1"/>
    <property type="molecule type" value="Genomic_DNA"/>
</dbReference>
<dbReference type="SUPFAM" id="SSF143100">
    <property type="entry name" value="TTHA1013/TTHA0281-like"/>
    <property type="match status" value="1"/>
</dbReference>
<feature type="compositionally biased region" description="Polar residues" evidence="1">
    <location>
        <begin position="55"/>
        <end position="74"/>
    </location>
</feature>
<gene>
    <name evidence="3" type="ORF">A4A58_28325</name>
</gene>
<evidence type="ECO:0000259" key="2">
    <source>
        <dbReference type="Pfam" id="PF15919"/>
    </source>
</evidence>
<dbReference type="RefSeq" id="WP_068734057.1">
    <property type="nucleotide sequence ID" value="NZ_LVYV01000015.1"/>
</dbReference>
<organism evidence="3 4">
    <name type="scientific">Tardiphaga robiniae</name>
    <dbReference type="NCBI Taxonomy" id="943830"/>
    <lineage>
        <taxon>Bacteria</taxon>
        <taxon>Pseudomonadati</taxon>
        <taxon>Pseudomonadota</taxon>
        <taxon>Alphaproteobacteria</taxon>
        <taxon>Hyphomicrobiales</taxon>
        <taxon>Nitrobacteraceae</taxon>
        <taxon>Tardiphaga</taxon>
    </lineage>
</organism>
<sequence length="95" mass="10093">MPTYIALIQKDASGTFNVSFPDLPGVVTAGDTLDEAIAEAEETLEYAAEDWRNPDGSTGLPTPRTIEQLTSDPTFSDAADGGTIVEIDYEAAEQP</sequence>
<dbReference type="InterPro" id="IPR035069">
    <property type="entry name" value="TTHA1013/TTHA0281-like"/>
</dbReference>
<feature type="region of interest" description="Disordered" evidence="1">
    <location>
        <begin position="47"/>
        <end position="82"/>
    </location>
</feature>
<dbReference type="Proteomes" id="UP000076574">
    <property type="component" value="Unassembled WGS sequence"/>
</dbReference>
<evidence type="ECO:0000313" key="4">
    <source>
        <dbReference type="Proteomes" id="UP000076574"/>
    </source>
</evidence>
<dbReference type="STRING" id="943830.A4A58_28325"/>
<feature type="domain" description="HicB-like antitoxin of toxin-antitoxin system" evidence="2">
    <location>
        <begin position="4"/>
        <end position="91"/>
    </location>
</feature>
<dbReference type="AlphaFoldDB" id="A0A161SPM8"/>
<protein>
    <recommendedName>
        <fullName evidence="2">HicB-like antitoxin of toxin-antitoxin system domain-containing protein</fullName>
    </recommendedName>
</protein>
<evidence type="ECO:0000313" key="3">
    <source>
        <dbReference type="EMBL" id="KZD22752.1"/>
    </source>
</evidence>
<comment type="caution">
    <text evidence="3">The sequence shown here is derived from an EMBL/GenBank/DDBJ whole genome shotgun (WGS) entry which is preliminary data.</text>
</comment>
<dbReference type="Pfam" id="PF15919">
    <property type="entry name" value="HicB_lk_antitox"/>
    <property type="match status" value="1"/>
</dbReference>
<evidence type="ECO:0000256" key="1">
    <source>
        <dbReference type="SAM" id="MobiDB-lite"/>
    </source>
</evidence>
<proteinExistence type="predicted"/>
<reference evidence="3 4" key="1">
    <citation type="submission" date="2016-03" db="EMBL/GenBank/DDBJ databases">
        <title>Microsymbionts genomes from the relict species Vavilovia formosa (Stev.) Fed.</title>
        <authorList>
            <person name="Kopat V."/>
            <person name="Chirak E."/>
            <person name="Kimeklis A."/>
            <person name="Andronov E."/>
        </authorList>
    </citation>
    <scope>NUCLEOTIDE SEQUENCE [LARGE SCALE GENOMIC DNA]</scope>
    <source>
        <strain evidence="3 4">Vaf07</strain>
    </source>
</reference>
<dbReference type="InterPro" id="IPR031807">
    <property type="entry name" value="HicB-like"/>
</dbReference>
<accession>A0A161SPM8</accession>
<name>A0A161SPM8_9BRAD</name>